<dbReference type="InterPro" id="IPR034704">
    <property type="entry name" value="Ribosomal_bL28/bL31-like_sf"/>
</dbReference>
<dbReference type="AlphaFoldDB" id="A0A9D1HVL8"/>
<organism evidence="5 6">
    <name type="scientific">Candidatus Fimihabitans intestinipullorum</name>
    <dbReference type="NCBI Taxonomy" id="2840820"/>
    <lineage>
        <taxon>Bacteria</taxon>
        <taxon>Bacillati</taxon>
        <taxon>Mycoplasmatota</taxon>
        <taxon>Mycoplasmatota incertae sedis</taxon>
        <taxon>Candidatus Fimihabitans</taxon>
    </lineage>
</organism>
<proteinExistence type="inferred from homology"/>
<name>A0A9D1HVL8_9BACT</name>
<reference evidence="5" key="1">
    <citation type="submission" date="2020-10" db="EMBL/GenBank/DDBJ databases">
        <authorList>
            <person name="Gilroy R."/>
        </authorList>
    </citation>
    <scope>NUCLEOTIDE SEQUENCE</scope>
    <source>
        <strain evidence="5">CHK197-8231</strain>
    </source>
</reference>
<evidence type="ECO:0000313" key="5">
    <source>
        <dbReference type="EMBL" id="HIU22857.1"/>
    </source>
</evidence>
<reference evidence="5" key="2">
    <citation type="journal article" date="2021" name="PeerJ">
        <title>Extensive microbial diversity within the chicken gut microbiome revealed by metagenomics and culture.</title>
        <authorList>
            <person name="Gilroy R."/>
            <person name="Ravi A."/>
            <person name="Getino M."/>
            <person name="Pursley I."/>
            <person name="Horton D.L."/>
            <person name="Alikhan N.F."/>
            <person name="Baker D."/>
            <person name="Gharbi K."/>
            <person name="Hall N."/>
            <person name="Watson M."/>
            <person name="Adriaenssens E.M."/>
            <person name="Foster-Nyarko E."/>
            <person name="Jarju S."/>
            <person name="Secka A."/>
            <person name="Antonio M."/>
            <person name="Oren A."/>
            <person name="Chaudhuri R.R."/>
            <person name="La Ragione R."/>
            <person name="Hildebrand F."/>
            <person name="Pallen M.J."/>
        </authorList>
    </citation>
    <scope>NUCLEOTIDE SEQUENCE</scope>
    <source>
        <strain evidence="5">CHK197-8231</strain>
    </source>
</reference>
<dbReference type="PANTHER" id="PTHR39080:SF1">
    <property type="entry name" value="LARGE RIBOSOMAL SUBUNIT PROTEIN BL28A"/>
    <property type="match status" value="1"/>
</dbReference>
<dbReference type="InterPro" id="IPR026569">
    <property type="entry name" value="Ribosomal_bL28"/>
</dbReference>
<accession>A0A9D1HVL8</accession>
<protein>
    <submittedName>
        <fullName evidence="5">50S ribosomal protein L28</fullName>
    </submittedName>
</protein>
<evidence type="ECO:0000256" key="4">
    <source>
        <dbReference type="SAM" id="MobiDB-lite"/>
    </source>
</evidence>
<feature type="region of interest" description="Disordered" evidence="4">
    <location>
        <begin position="1"/>
        <end position="25"/>
    </location>
</feature>
<dbReference type="GO" id="GO:0003735">
    <property type="term" value="F:structural constituent of ribosome"/>
    <property type="evidence" value="ECO:0007669"/>
    <property type="project" value="InterPro"/>
</dbReference>
<dbReference type="InterPro" id="IPR050096">
    <property type="entry name" value="Bacterial_rp_bL28"/>
</dbReference>
<evidence type="ECO:0000256" key="2">
    <source>
        <dbReference type="ARBA" id="ARBA00022980"/>
    </source>
</evidence>
<comment type="similarity">
    <text evidence="1">Belongs to the bacterial ribosomal protein bL28 family.</text>
</comment>
<evidence type="ECO:0000256" key="1">
    <source>
        <dbReference type="ARBA" id="ARBA00008760"/>
    </source>
</evidence>
<evidence type="ECO:0000313" key="6">
    <source>
        <dbReference type="Proteomes" id="UP000824087"/>
    </source>
</evidence>
<keyword evidence="3" id="KW-0687">Ribonucleoprotein</keyword>
<dbReference type="SUPFAM" id="SSF143800">
    <property type="entry name" value="L28p-like"/>
    <property type="match status" value="1"/>
</dbReference>
<dbReference type="Gene3D" id="2.30.170.40">
    <property type="entry name" value="Ribosomal protein L28/L24"/>
    <property type="match status" value="1"/>
</dbReference>
<comment type="caution">
    <text evidence="5">The sequence shown here is derived from an EMBL/GenBank/DDBJ whole genome shotgun (WGS) entry which is preliminary data.</text>
</comment>
<sequence>MAKKITSKKPLAGNRRSHACNATRRVQKPNLQKVTLDNGESVRMTARELRTLNKASKNA</sequence>
<dbReference type="GO" id="GO:1990904">
    <property type="term" value="C:ribonucleoprotein complex"/>
    <property type="evidence" value="ECO:0007669"/>
    <property type="project" value="UniProtKB-KW"/>
</dbReference>
<dbReference type="PANTHER" id="PTHR39080">
    <property type="entry name" value="50S RIBOSOMAL PROTEIN L28"/>
    <property type="match status" value="1"/>
</dbReference>
<dbReference type="Proteomes" id="UP000824087">
    <property type="component" value="Unassembled WGS sequence"/>
</dbReference>
<dbReference type="GO" id="GO:0005840">
    <property type="term" value="C:ribosome"/>
    <property type="evidence" value="ECO:0007669"/>
    <property type="project" value="UniProtKB-KW"/>
</dbReference>
<gene>
    <name evidence="5" type="ORF">IAD49_04680</name>
</gene>
<dbReference type="Pfam" id="PF00830">
    <property type="entry name" value="Ribosomal_L28"/>
    <property type="match status" value="1"/>
</dbReference>
<dbReference type="InterPro" id="IPR037147">
    <property type="entry name" value="Ribosomal_bL28_sf"/>
</dbReference>
<evidence type="ECO:0000256" key="3">
    <source>
        <dbReference type="ARBA" id="ARBA00023274"/>
    </source>
</evidence>
<keyword evidence="2 5" id="KW-0689">Ribosomal protein</keyword>
<dbReference type="EMBL" id="DVML01000025">
    <property type="protein sequence ID" value="HIU22857.1"/>
    <property type="molecule type" value="Genomic_DNA"/>
</dbReference>